<dbReference type="Pfam" id="PF02223">
    <property type="entry name" value="Thymidylate_kin"/>
    <property type="match status" value="1"/>
</dbReference>
<dbReference type="PANTHER" id="PTHR10344">
    <property type="entry name" value="THYMIDYLATE KINASE"/>
    <property type="match status" value="1"/>
</dbReference>
<dbReference type="GO" id="GO:0004798">
    <property type="term" value="F:dTMP kinase activity"/>
    <property type="evidence" value="ECO:0007669"/>
    <property type="project" value="UniProtKB-UniRule"/>
</dbReference>
<dbReference type="GO" id="GO:0006227">
    <property type="term" value="P:dUDP biosynthetic process"/>
    <property type="evidence" value="ECO:0007669"/>
    <property type="project" value="TreeGrafter"/>
</dbReference>
<evidence type="ECO:0000256" key="8">
    <source>
        <dbReference type="HAMAP-Rule" id="MF_00165"/>
    </source>
</evidence>
<evidence type="ECO:0000259" key="9">
    <source>
        <dbReference type="Pfam" id="PF02223"/>
    </source>
</evidence>
<keyword evidence="3 8" id="KW-0545">Nucleotide biosynthesis</keyword>
<dbReference type="InterPro" id="IPR027417">
    <property type="entry name" value="P-loop_NTPase"/>
</dbReference>
<dbReference type="PANTHER" id="PTHR10344:SF4">
    <property type="entry name" value="UMP-CMP KINASE 2, MITOCHONDRIAL"/>
    <property type="match status" value="1"/>
</dbReference>
<protein>
    <recommendedName>
        <fullName evidence="8">Thymidylate kinase</fullName>
        <ecNumber evidence="8">2.7.4.9</ecNumber>
    </recommendedName>
    <alternativeName>
        <fullName evidence="8">dTMP kinase</fullName>
    </alternativeName>
</protein>
<evidence type="ECO:0000256" key="7">
    <source>
        <dbReference type="ARBA" id="ARBA00048743"/>
    </source>
</evidence>
<feature type="domain" description="Thymidylate kinase-like" evidence="9">
    <location>
        <begin position="153"/>
        <end position="341"/>
    </location>
</feature>
<dbReference type="InterPro" id="IPR039430">
    <property type="entry name" value="Thymidylate_kin-like_dom"/>
</dbReference>
<dbReference type="GO" id="GO:0005524">
    <property type="term" value="F:ATP binding"/>
    <property type="evidence" value="ECO:0007669"/>
    <property type="project" value="UniProtKB-UniRule"/>
</dbReference>
<comment type="catalytic activity">
    <reaction evidence="7 8">
        <text>dTMP + ATP = dTDP + ADP</text>
        <dbReference type="Rhea" id="RHEA:13517"/>
        <dbReference type="ChEBI" id="CHEBI:30616"/>
        <dbReference type="ChEBI" id="CHEBI:58369"/>
        <dbReference type="ChEBI" id="CHEBI:63528"/>
        <dbReference type="ChEBI" id="CHEBI:456216"/>
        <dbReference type="EC" id="2.7.4.9"/>
    </reaction>
</comment>
<evidence type="ECO:0000256" key="3">
    <source>
        <dbReference type="ARBA" id="ARBA00022727"/>
    </source>
</evidence>
<dbReference type="EC" id="2.7.4.9" evidence="8"/>
<gene>
    <name evidence="8" type="primary">tmk</name>
    <name evidence="10" type="ORF">COT62_02605</name>
</gene>
<reference evidence="11" key="1">
    <citation type="submission" date="2017-09" db="EMBL/GenBank/DDBJ databases">
        <title>Depth-based differentiation of microbial function through sediment-hosted aquifers and enrichment of novel symbionts in the deep terrestrial subsurface.</title>
        <authorList>
            <person name="Probst A.J."/>
            <person name="Ladd B."/>
            <person name="Jarett J.K."/>
            <person name="Geller-Mcgrath D.E."/>
            <person name="Sieber C.M.K."/>
            <person name="Emerson J.B."/>
            <person name="Anantharaman K."/>
            <person name="Thomas B.C."/>
            <person name="Malmstrom R."/>
            <person name="Stieglmeier M."/>
            <person name="Klingl A."/>
            <person name="Woyke T."/>
            <person name="Ryan C.M."/>
            <person name="Banfield J.F."/>
        </authorList>
    </citation>
    <scope>NUCLEOTIDE SEQUENCE [LARGE SCALE GENOMIC DNA]</scope>
</reference>
<keyword evidence="2 8" id="KW-0808">Transferase</keyword>
<evidence type="ECO:0000256" key="2">
    <source>
        <dbReference type="ARBA" id="ARBA00022679"/>
    </source>
</evidence>
<evidence type="ECO:0000256" key="6">
    <source>
        <dbReference type="ARBA" id="ARBA00022840"/>
    </source>
</evidence>
<dbReference type="GO" id="GO:0005829">
    <property type="term" value="C:cytosol"/>
    <property type="evidence" value="ECO:0007669"/>
    <property type="project" value="TreeGrafter"/>
</dbReference>
<dbReference type="CDD" id="cd01672">
    <property type="entry name" value="TMPK"/>
    <property type="match status" value="1"/>
</dbReference>
<evidence type="ECO:0000256" key="4">
    <source>
        <dbReference type="ARBA" id="ARBA00022741"/>
    </source>
</evidence>
<comment type="caution">
    <text evidence="10">The sequence shown here is derived from an EMBL/GenBank/DDBJ whole genome shotgun (WGS) entry which is preliminary data.</text>
</comment>
<dbReference type="SUPFAM" id="SSF52540">
    <property type="entry name" value="P-loop containing nucleoside triphosphate hydrolases"/>
    <property type="match status" value="1"/>
</dbReference>
<organism evidence="10 11">
    <name type="scientific">Candidatus Roizmanbacteria bacterium CG09_land_8_20_14_0_10_41_9</name>
    <dbReference type="NCBI Taxonomy" id="1974850"/>
    <lineage>
        <taxon>Bacteria</taxon>
        <taxon>Candidatus Roizmaniibacteriota</taxon>
    </lineage>
</organism>
<evidence type="ECO:0000313" key="11">
    <source>
        <dbReference type="Proteomes" id="UP000231198"/>
    </source>
</evidence>
<comment type="function">
    <text evidence="8">Phosphorylation of dTMP to form dTDP in both de novo and salvage pathways of dTTP synthesis.</text>
</comment>
<comment type="similarity">
    <text evidence="1 8">Belongs to the thymidylate kinase family.</text>
</comment>
<evidence type="ECO:0000256" key="5">
    <source>
        <dbReference type="ARBA" id="ARBA00022777"/>
    </source>
</evidence>
<dbReference type="AlphaFoldDB" id="A0A2H0WSJ4"/>
<dbReference type="GO" id="GO:0006235">
    <property type="term" value="P:dTTP biosynthetic process"/>
    <property type="evidence" value="ECO:0007669"/>
    <property type="project" value="UniProtKB-UniRule"/>
</dbReference>
<proteinExistence type="inferred from homology"/>
<name>A0A2H0WSJ4_9BACT</name>
<dbReference type="GO" id="GO:0006233">
    <property type="term" value="P:dTDP biosynthetic process"/>
    <property type="evidence" value="ECO:0007669"/>
    <property type="project" value="InterPro"/>
</dbReference>
<dbReference type="Gene3D" id="3.40.50.300">
    <property type="entry name" value="P-loop containing nucleotide triphosphate hydrolases"/>
    <property type="match status" value="1"/>
</dbReference>
<dbReference type="EMBL" id="PEZG01000057">
    <property type="protein sequence ID" value="PIS15626.1"/>
    <property type="molecule type" value="Genomic_DNA"/>
</dbReference>
<dbReference type="HAMAP" id="MF_00165">
    <property type="entry name" value="Thymidylate_kinase"/>
    <property type="match status" value="1"/>
</dbReference>
<evidence type="ECO:0000313" key="10">
    <source>
        <dbReference type="EMBL" id="PIS15626.1"/>
    </source>
</evidence>
<feature type="binding site" evidence="8">
    <location>
        <begin position="155"/>
        <end position="162"/>
    </location>
    <ligand>
        <name>ATP</name>
        <dbReference type="ChEBI" id="CHEBI:30616"/>
    </ligand>
</feature>
<keyword evidence="6 8" id="KW-0067">ATP-binding</keyword>
<evidence type="ECO:0000256" key="1">
    <source>
        <dbReference type="ARBA" id="ARBA00009776"/>
    </source>
</evidence>
<dbReference type="Proteomes" id="UP000231198">
    <property type="component" value="Unassembled WGS sequence"/>
</dbReference>
<dbReference type="Gene3D" id="3.40.50.450">
    <property type="match status" value="1"/>
</dbReference>
<accession>A0A2H0WSJ4</accession>
<dbReference type="InterPro" id="IPR018094">
    <property type="entry name" value="Thymidylate_kinase"/>
</dbReference>
<keyword evidence="4 8" id="KW-0547">Nucleotide-binding</keyword>
<keyword evidence="5 8" id="KW-0418">Kinase</keyword>
<sequence length="372" mass="42619">MNIYFTASTSGGEEFQRHYGKILAQIKRSREMLVSGKQTVDKDLLKQDSQLTPKEIFIRQKKLIDVADCVVAEVTKPSLGVGGEIVYALTQNKPVLALVLENYEDQISPMVEGNPSENLFLEYYNEGKLPYVIKDFFRYIKKLKRKRGIFIVIDGSDGSGKTTQANLLISHLKKKKISVKYVDFPQYYSSFHGKTVAKFLRGEFGTIDQVSPYLASLAYALDRASVKAEMNDFLEKGGVIIANRYATSNMGHQGAKFTNEKDRNAFLKWVYELEYKVHKIPKEDAVIYLYVPWQIGMKLTEKKGTREYLKGKEKDIHEKDLAHRIASENMYLSLAKKYNWIQIQCVEKDTLLSRQEIHETIVAALKKRGFPV</sequence>
<dbReference type="SUPFAM" id="SSF52309">
    <property type="entry name" value="N-(deoxy)ribosyltransferase-like"/>
    <property type="match status" value="1"/>
</dbReference>